<evidence type="ECO:0000259" key="4">
    <source>
        <dbReference type="PROSITE" id="PS50995"/>
    </source>
</evidence>
<dbReference type="AlphaFoldDB" id="A0A9D2S222"/>
<comment type="caution">
    <text evidence="5">The sequence shown here is derived from an EMBL/GenBank/DDBJ whole genome shotgun (WGS) entry which is preliminary data.</text>
</comment>
<gene>
    <name evidence="5" type="ORF">H9945_01915</name>
</gene>
<dbReference type="PANTHER" id="PTHR42756">
    <property type="entry name" value="TRANSCRIPTIONAL REGULATOR, MARR"/>
    <property type="match status" value="1"/>
</dbReference>
<dbReference type="PROSITE" id="PS50995">
    <property type="entry name" value="HTH_MARR_2"/>
    <property type="match status" value="1"/>
</dbReference>
<evidence type="ECO:0000313" key="5">
    <source>
        <dbReference type="EMBL" id="HJB41238.1"/>
    </source>
</evidence>
<dbReference type="SUPFAM" id="SSF46785">
    <property type="entry name" value="Winged helix' DNA-binding domain"/>
    <property type="match status" value="1"/>
</dbReference>
<dbReference type="InterPro" id="IPR023187">
    <property type="entry name" value="Tscrpt_reg_MarR-type_CS"/>
</dbReference>
<dbReference type="GO" id="GO:0003700">
    <property type="term" value="F:DNA-binding transcription factor activity"/>
    <property type="evidence" value="ECO:0007669"/>
    <property type="project" value="InterPro"/>
</dbReference>
<dbReference type="Gene3D" id="1.10.10.10">
    <property type="entry name" value="Winged helix-like DNA-binding domain superfamily/Winged helix DNA-binding domain"/>
    <property type="match status" value="1"/>
</dbReference>
<keyword evidence="3" id="KW-0804">Transcription</keyword>
<protein>
    <submittedName>
        <fullName evidence="5">Winged helix DNA-binding protein</fullName>
    </submittedName>
</protein>
<dbReference type="PRINTS" id="PR00598">
    <property type="entry name" value="HTHMARR"/>
</dbReference>
<dbReference type="PROSITE" id="PS01117">
    <property type="entry name" value="HTH_MARR_1"/>
    <property type="match status" value="1"/>
</dbReference>
<keyword evidence="1" id="KW-0805">Transcription regulation</keyword>
<dbReference type="Pfam" id="PF12802">
    <property type="entry name" value="MarR_2"/>
    <property type="match status" value="1"/>
</dbReference>
<evidence type="ECO:0000313" key="6">
    <source>
        <dbReference type="Proteomes" id="UP000886803"/>
    </source>
</evidence>
<dbReference type="PANTHER" id="PTHR42756:SF1">
    <property type="entry name" value="TRANSCRIPTIONAL REPRESSOR OF EMRAB OPERON"/>
    <property type="match status" value="1"/>
</dbReference>
<dbReference type="InterPro" id="IPR000835">
    <property type="entry name" value="HTH_MarR-typ"/>
</dbReference>
<evidence type="ECO:0000256" key="2">
    <source>
        <dbReference type="ARBA" id="ARBA00023125"/>
    </source>
</evidence>
<reference evidence="5" key="2">
    <citation type="submission" date="2021-04" db="EMBL/GenBank/DDBJ databases">
        <authorList>
            <person name="Gilroy R."/>
        </authorList>
    </citation>
    <scope>NUCLEOTIDE SEQUENCE</scope>
    <source>
        <strain evidence="5">ChiBcec8-13705</strain>
    </source>
</reference>
<dbReference type="EMBL" id="DWYG01000018">
    <property type="protein sequence ID" value="HJB41238.1"/>
    <property type="molecule type" value="Genomic_DNA"/>
</dbReference>
<dbReference type="InterPro" id="IPR036388">
    <property type="entry name" value="WH-like_DNA-bd_sf"/>
</dbReference>
<dbReference type="SMART" id="SM00347">
    <property type="entry name" value="HTH_MARR"/>
    <property type="match status" value="1"/>
</dbReference>
<dbReference type="InterPro" id="IPR036390">
    <property type="entry name" value="WH_DNA-bd_sf"/>
</dbReference>
<proteinExistence type="predicted"/>
<dbReference type="Proteomes" id="UP000886803">
    <property type="component" value="Unassembled WGS sequence"/>
</dbReference>
<name>A0A9D2S222_9FIRM</name>
<sequence length="146" mass="16881">MQHKTVGMELVGTANALRRALFEDVWRDFCGDGPTGLQQWFLLYVFEHDDREVYQKDLESVFQIRRSTATEILKSMERKGLILRVPSALDRRSKRIHLTAKACGICEENRRKLVAAEAMMCRGLTPEQLEGFVEILRQIQANIHSF</sequence>
<dbReference type="GO" id="GO:0003677">
    <property type="term" value="F:DNA binding"/>
    <property type="evidence" value="ECO:0007669"/>
    <property type="project" value="UniProtKB-KW"/>
</dbReference>
<evidence type="ECO:0000256" key="1">
    <source>
        <dbReference type="ARBA" id="ARBA00023015"/>
    </source>
</evidence>
<evidence type="ECO:0000256" key="3">
    <source>
        <dbReference type="ARBA" id="ARBA00023163"/>
    </source>
</evidence>
<reference evidence="5" key="1">
    <citation type="journal article" date="2021" name="PeerJ">
        <title>Extensive microbial diversity within the chicken gut microbiome revealed by metagenomics and culture.</title>
        <authorList>
            <person name="Gilroy R."/>
            <person name="Ravi A."/>
            <person name="Getino M."/>
            <person name="Pursley I."/>
            <person name="Horton D.L."/>
            <person name="Alikhan N.F."/>
            <person name="Baker D."/>
            <person name="Gharbi K."/>
            <person name="Hall N."/>
            <person name="Watson M."/>
            <person name="Adriaenssens E.M."/>
            <person name="Foster-Nyarko E."/>
            <person name="Jarju S."/>
            <person name="Secka A."/>
            <person name="Antonio M."/>
            <person name="Oren A."/>
            <person name="Chaudhuri R.R."/>
            <person name="La Ragione R."/>
            <person name="Hildebrand F."/>
            <person name="Pallen M.J."/>
        </authorList>
    </citation>
    <scope>NUCLEOTIDE SEQUENCE</scope>
    <source>
        <strain evidence="5">ChiBcec8-13705</strain>
    </source>
</reference>
<organism evidence="5 6">
    <name type="scientific">Candidatus Gemmiger avicola</name>
    <dbReference type="NCBI Taxonomy" id="2838605"/>
    <lineage>
        <taxon>Bacteria</taxon>
        <taxon>Bacillati</taxon>
        <taxon>Bacillota</taxon>
        <taxon>Clostridia</taxon>
        <taxon>Eubacteriales</taxon>
        <taxon>Gemmiger</taxon>
    </lineage>
</organism>
<keyword evidence="2 5" id="KW-0238">DNA-binding</keyword>
<feature type="domain" description="HTH marR-type" evidence="4">
    <location>
        <begin position="3"/>
        <end position="141"/>
    </location>
</feature>
<accession>A0A9D2S222</accession>